<dbReference type="InterPro" id="IPR000652">
    <property type="entry name" value="Triosephosphate_isomerase"/>
</dbReference>
<dbReference type="InterPro" id="IPR022891">
    <property type="entry name" value="Triosephosphate_isomerase_arc"/>
</dbReference>
<dbReference type="NCBIfam" id="TIGR00419">
    <property type="entry name" value="tim"/>
    <property type="match status" value="1"/>
</dbReference>
<dbReference type="InterPro" id="IPR013785">
    <property type="entry name" value="Aldolase_TIM"/>
</dbReference>
<accession>A0A075FMK3</accession>
<dbReference type="AlphaFoldDB" id="A0A075FMK3"/>
<dbReference type="NCBIfam" id="NF003302">
    <property type="entry name" value="PRK04302.1"/>
    <property type="match status" value="1"/>
</dbReference>
<keyword evidence="4 5" id="KW-0413">Isomerase</keyword>
<dbReference type="GO" id="GO:0006094">
    <property type="term" value="P:gluconeogenesis"/>
    <property type="evidence" value="ECO:0007669"/>
    <property type="project" value="UniProtKB-UniRule"/>
</dbReference>
<evidence type="ECO:0000256" key="2">
    <source>
        <dbReference type="ARBA" id="ARBA00022490"/>
    </source>
</evidence>
<protein>
    <recommendedName>
        <fullName evidence="5 6">Triosephosphate isomerase</fullName>
        <shortName evidence="5">TIM</shortName>
        <shortName evidence="5">TPI</shortName>
        <ecNumber evidence="5 6">5.3.1.1</ecNumber>
    </recommendedName>
    <alternativeName>
        <fullName evidence="5">Triose-phosphate isomerase</fullName>
    </alternativeName>
</protein>
<dbReference type="Pfam" id="PF00121">
    <property type="entry name" value="TIM"/>
    <property type="match status" value="1"/>
</dbReference>
<feature type="binding site" evidence="5">
    <location>
        <begin position="205"/>
        <end position="206"/>
    </location>
    <ligand>
        <name>substrate</name>
    </ligand>
</feature>
<dbReference type="UniPathway" id="UPA00109">
    <property type="reaction ID" value="UER00189"/>
</dbReference>
<comment type="pathway">
    <text evidence="5 6">Carbohydrate degradation; glycolysis; D-glyceraldehyde 3-phosphate from glycerone phosphate: step 1/1.</text>
</comment>
<dbReference type="HAMAP" id="MF_00147_A">
    <property type="entry name" value="TIM_A"/>
    <property type="match status" value="1"/>
</dbReference>
<gene>
    <name evidence="7" type="primary">TPI</name>
    <name evidence="5 7" type="synonym">tpiA</name>
</gene>
<dbReference type="SUPFAM" id="SSF51351">
    <property type="entry name" value="Triosephosphate isomerase (TIM)"/>
    <property type="match status" value="1"/>
</dbReference>
<comment type="subunit">
    <text evidence="5">Homotetramer; dimer of dimers.</text>
</comment>
<feature type="active site" description="Proton acceptor" evidence="5">
    <location>
        <position position="144"/>
    </location>
</feature>
<evidence type="ECO:0000313" key="7">
    <source>
        <dbReference type="EMBL" id="AIE90731.1"/>
    </source>
</evidence>
<comment type="function">
    <text evidence="5">Involved in the gluconeogenesis. Catalyzes stereospecifically the conversion of dihydroxyacetone phosphate (DHAP) to D-glyceraldehyde-3-phosphate (G3P).</text>
</comment>
<comment type="similarity">
    <text evidence="5 6">Belongs to the triosephosphate isomerase family.</text>
</comment>
<dbReference type="GO" id="GO:0006096">
    <property type="term" value="P:glycolytic process"/>
    <property type="evidence" value="ECO:0007669"/>
    <property type="project" value="UniProtKB-UniRule"/>
</dbReference>
<comment type="pathway">
    <text evidence="5 6">Carbohydrate biosynthesis; gluconeogenesis.</text>
</comment>
<dbReference type="GO" id="GO:0019563">
    <property type="term" value="P:glycerol catabolic process"/>
    <property type="evidence" value="ECO:0007669"/>
    <property type="project" value="TreeGrafter"/>
</dbReference>
<organism evidence="7">
    <name type="scientific">uncultured marine thaumarchaeote AD1000_06_A03</name>
    <dbReference type="NCBI Taxonomy" id="1455884"/>
    <lineage>
        <taxon>Archaea</taxon>
        <taxon>Nitrososphaerota</taxon>
        <taxon>environmental samples</taxon>
    </lineage>
</organism>
<dbReference type="GO" id="GO:0004807">
    <property type="term" value="F:triose-phosphate isomerase activity"/>
    <property type="evidence" value="ECO:0007669"/>
    <property type="project" value="UniProtKB-UniRule"/>
</dbReference>
<dbReference type="GO" id="GO:0046166">
    <property type="term" value="P:glyceraldehyde-3-phosphate biosynthetic process"/>
    <property type="evidence" value="ECO:0007669"/>
    <property type="project" value="TreeGrafter"/>
</dbReference>
<evidence type="ECO:0000256" key="4">
    <source>
        <dbReference type="ARBA" id="ARBA00023235"/>
    </source>
</evidence>
<dbReference type="PROSITE" id="PS51440">
    <property type="entry name" value="TIM_2"/>
    <property type="match status" value="1"/>
</dbReference>
<dbReference type="CDD" id="cd00311">
    <property type="entry name" value="TIM"/>
    <property type="match status" value="1"/>
</dbReference>
<comment type="catalytic activity">
    <reaction evidence="5 6">
        <text>D-glyceraldehyde 3-phosphate = dihydroxyacetone phosphate</text>
        <dbReference type="Rhea" id="RHEA:18585"/>
        <dbReference type="ChEBI" id="CHEBI:57642"/>
        <dbReference type="ChEBI" id="CHEBI:59776"/>
        <dbReference type="EC" id="5.3.1.1"/>
    </reaction>
</comment>
<dbReference type="PANTHER" id="PTHR21139">
    <property type="entry name" value="TRIOSEPHOSPHATE ISOMERASE"/>
    <property type="match status" value="1"/>
</dbReference>
<evidence type="ECO:0000256" key="3">
    <source>
        <dbReference type="ARBA" id="ARBA00023152"/>
    </source>
</evidence>
<dbReference type="EMBL" id="KF900317">
    <property type="protein sequence ID" value="AIE90731.1"/>
    <property type="molecule type" value="Genomic_DNA"/>
</dbReference>
<feature type="binding site" evidence="5">
    <location>
        <position position="184"/>
    </location>
    <ligand>
        <name>substrate</name>
    </ligand>
</feature>
<comment type="subcellular location">
    <subcellularLocation>
        <location evidence="5 6">Cytoplasm</location>
    </subcellularLocation>
</comment>
<dbReference type="PANTHER" id="PTHR21139:SF42">
    <property type="entry name" value="TRIOSEPHOSPHATE ISOMERASE"/>
    <property type="match status" value="1"/>
</dbReference>
<evidence type="ECO:0000256" key="5">
    <source>
        <dbReference type="HAMAP-Rule" id="MF_00147"/>
    </source>
</evidence>
<dbReference type="InterPro" id="IPR035990">
    <property type="entry name" value="TIM_sf"/>
</dbReference>
<dbReference type="UniPathway" id="UPA00138"/>
<feature type="binding site" evidence="5">
    <location>
        <position position="149"/>
    </location>
    <ligand>
        <name>substrate</name>
    </ligand>
</feature>
<evidence type="ECO:0000256" key="6">
    <source>
        <dbReference type="RuleBase" id="RU363013"/>
    </source>
</evidence>
<name>A0A075FMK3_9ARCH</name>
<keyword evidence="2 5" id="KW-0963">Cytoplasm</keyword>
<feature type="binding site" evidence="5">
    <location>
        <begin position="12"/>
        <end position="14"/>
    </location>
    <ligand>
        <name>substrate</name>
    </ligand>
</feature>
<evidence type="ECO:0000256" key="1">
    <source>
        <dbReference type="ARBA" id="ARBA00022432"/>
    </source>
</evidence>
<dbReference type="Gene3D" id="3.20.20.70">
    <property type="entry name" value="Aldolase class I"/>
    <property type="match status" value="1"/>
</dbReference>
<dbReference type="GO" id="GO:0005829">
    <property type="term" value="C:cytosol"/>
    <property type="evidence" value="ECO:0007669"/>
    <property type="project" value="TreeGrafter"/>
</dbReference>
<proteinExistence type="inferred from homology"/>
<feature type="active site" description="Electrophile" evidence="5">
    <location>
        <position position="96"/>
    </location>
</feature>
<keyword evidence="1 5" id="KW-0312">Gluconeogenesis</keyword>
<dbReference type="EC" id="5.3.1.1" evidence="5 6"/>
<reference evidence="7" key="1">
    <citation type="journal article" date="2014" name="Genome Biol. Evol.">
        <title>Pangenome evidence for extensive interdomain horizontal transfer affecting lineage core and shell genes in uncultured planktonic thaumarchaeota and euryarchaeota.</title>
        <authorList>
            <person name="Deschamps P."/>
            <person name="Zivanovic Y."/>
            <person name="Moreira D."/>
            <person name="Rodriguez-Valera F."/>
            <person name="Lopez-Garcia P."/>
        </authorList>
    </citation>
    <scope>NUCLEOTIDE SEQUENCE</scope>
</reference>
<sequence>MKNYRTPSLVINLKNYAEIYSNYSLDISKISESVANETSVEIIVCPPNPVLSKIIDIVNIPIYAQHVDDSKIGSSTGSIVPELLKSINCPGSLINHSEKRIPLDEIERLIMKFKEIELTSLVCAQSIEEVEKIAKLNPDIIAIEPPELIGSGRAVSKVNPKIISDSVGVVNQINNNIDVLCGAGIMTAEDVSIALELGSKGILIASGIIQANDWKNKIIELSTPMKNYL</sequence>
<keyword evidence="3 5" id="KW-0324">Glycolysis</keyword>